<evidence type="ECO:0000256" key="1">
    <source>
        <dbReference type="ARBA" id="ARBA00022679"/>
    </source>
</evidence>
<dbReference type="EC" id="2.7.8.28" evidence="3"/>
<evidence type="ECO:0000313" key="4">
    <source>
        <dbReference type="Proteomes" id="UP000763641"/>
    </source>
</evidence>
<organism evidence="3 4">
    <name type="scientific">Sphingomonas longa</name>
    <dbReference type="NCBI Taxonomy" id="2778730"/>
    <lineage>
        <taxon>Bacteria</taxon>
        <taxon>Pseudomonadati</taxon>
        <taxon>Pseudomonadota</taxon>
        <taxon>Alphaproteobacteria</taxon>
        <taxon>Sphingomonadales</taxon>
        <taxon>Sphingomonadaceae</taxon>
        <taxon>Sphingomonas</taxon>
    </lineage>
</organism>
<keyword evidence="4" id="KW-1185">Reference proteome</keyword>
<dbReference type="InterPro" id="IPR010115">
    <property type="entry name" value="FbiA/CofD"/>
</dbReference>
<keyword evidence="1 3" id="KW-0808">Transferase</keyword>
<accession>A0ABS2DA78</accession>
<dbReference type="PANTHER" id="PTHR43007">
    <property type="entry name" value="2-PHOSPHO-L-LACTATE TRANSFERASE"/>
    <property type="match status" value="1"/>
</dbReference>
<dbReference type="PANTHER" id="PTHR43007:SF1">
    <property type="entry name" value="2-PHOSPHO-L-LACTATE TRANSFERASE"/>
    <property type="match status" value="1"/>
</dbReference>
<dbReference type="NCBIfam" id="TIGR01819">
    <property type="entry name" value="F420_cofD"/>
    <property type="match status" value="1"/>
</dbReference>
<dbReference type="InterPro" id="IPR038136">
    <property type="entry name" value="CofD-like_dom_sf"/>
</dbReference>
<dbReference type="Gene3D" id="1.10.8.240">
    <property type="entry name" value="CofD-like domain"/>
    <property type="match status" value="1"/>
</dbReference>
<dbReference type="Pfam" id="PF01933">
    <property type="entry name" value="CofD"/>
    <property type="match status" value="1"/>
</dbReference>
<protein>
    <submittedName>
        <fullName evidence="3">2-phospho-L-lactate transferase</fullName>
        <ecNumber evidence="3">2.7.8.28</ecNumber>
    </submittedName>
</protein>
<dbReference type="HAMAP" id="MF_01257">
    <property type="entry name" value="CofD"/>
    <property type="match status" value="1"/>
</dbReference>
<dbReference type="GO" id="GO:0043743">
    <property type="term" value="F:LPPG:FO 2-phospho-L-lactate transferase activity"/>
    <property type="evidence" value="ECO:0007669"/>
    <property type="project" value="UniProtKB-EC"/>
</dbReference>
<name>A0ABS2DA78_9SPHN</name>
<dbReference type="InterPro" id="IPR002882">
    <property type="entry name" value="CofD"/>
</dbReference>
<comment type="caution">
    <text evidence="3">The sequence shown here is derived from an EMBL/GenBank/DDBJ whole genome shotgun (WGS) entry which is preliminary data.</text>
</comment>
<proteinExistence type="inferred from homology"/>
<evidence type="ECO:0000313" key="3">
    <source>
        <dbReference type="EMBL" id="MBM6577835.1"/>
    </source>
</evidence>
<dbReference type="Gene3D" id="3.40.50.10680">
    <property type="entry name" value="CofD-like domains"/>
    <property type="match status" value="1"/>
</dbReference>
<keyword evidence="2" id="KW-0460">Magnesium</keyword>
<sequence>MKVVVLTGGVGGAKLVLGLQHALPPGDLTAVVNVGDDFTHLGLRVCPDLDTLLYTLAGKSNTEQGWGRAGEGWRFMEELRSLGAPDWFNLGDRDLAIHVLRTAALAQGEPLSAVMDRLRTAWAVPTRILPASDQHLATMLDTDEGRLAFQTYFVARRCEPQVERVVLEGVDAAQMAPGVGEAIAAADGVILAPSNPYLSVDPILAIPGMAETLRGAHVVAVTPVLPGRSFKGPTARMMTDFGHAVDSGTVARHYAEVANILVVDPDETVAGSPIRIAHAPVTMNSLDEKVALAEACLRLLQ</sequence>
<dbReference type="RefSeq" id="WP_204199935.1">
    <property type="nucleotide sequence ID" value="NZ_JAFEMC010000005.1"/>
</dbReference>
<gene>
    <name evidence="3" type="ORF">ILT43_15740</name>
</gene>
<dbReference type="EMBL" id="JAFEMC010000005">
    <property type="protein sequence ID" value="MBM6577835.1"/>
    <property type="molecule type" value="Genomic_DNA"/>
</dbReference>
<evidence type="ECO:0000256" key="2">
    <source>
        <dbReference type="ARBA" id="ARBA00022842"/>
    </source>
</evidence>
<reference evidence="3 4" key="1">
    <citation type="submission" date="2020-12" db="EMBL/GenBank/DDBJ databases">
        <title>Sphingomonas sp.</title>
        <authorList>
            <person name="Kim M.K."/>
        </authorList>
    </citation>
    <scope>NUCLEOTIDE SEQUENCE [LARGE SCALE GENOMIC DNA]</scope>
    <source>
        <strain evidence="3 4">BT552</strain>
    </source>
</reference>
<dbReference type="Proteomes" id="UP000763641">
    <property type="component" value="Unassembled WGS sequence"/>
</dbReference>
<dbReference type="SUPFAM" id="SSF142338">
    <property type="entry name" value="CofD-like"/>
    <property type="match status" value="1"/>
</dbReference>